<dbReference type="Proteomes" id="UP001585080">
    <property type="component" value="Unassembled WGS sequence"/>
</dbReference>
<evidence type="ECO:0000256" key="1">
    <source>
        <dbReference type="SAM" id="MobiDB-lite"/>
    </source>
</evidence>
<gene>
    <name evidence="3" type="ORF">VSS16_18195</name>
</gene>
<organism evidence="3 4">
    <name type="scientific">Streptomyces broussonetiae</name>
    <dbReference type="NCBI Taxonomy" id="2686304"/>
    <lineage>
        <taxon>Bacteria</taxon>
        <taxon>Bacillati</taxon>
        <taxon>Actinomycetota</taxon>
        <taxon>Actinomycetes</taxon>
        <taxon>Kitasatosporales</taxon>
        <taxon>Streptomycetaceae</taxon>
        <taxon>Streptomyces</taxon>
    </lineage>
</organism>
<protein>
    <submittedName>
        <fullName evidence="3">ABC transporter substrate-binding protein</fullName>
    </submittedName>
</protein>
<evidence type="ECO:0000313" key="4">
    <source>
        <dbReference type="Proteomes" id="UP001585080"/>
    </source>
</evidence>
<dbReference type="InterPro" id="IPR030678">
    <property type="entry name" value="Peptide/Ni-bd"/>
</dbReference>
<dbReference type="InterPro" id="IPR000914">
    <property type="entry name" value="SBP_5_dom"/>
</dbReference>
<sequence length="524" mass="55869">MPVPPNPLSRRRAMGMAAAGGAALSLPLLGGCSDDDTGEAATPRDDAPAGPQRGGTLTAALAGGGPAESLDPFSAASPADFARNRVIYDVLFWSAHDQVQPGLALSATTAPGGTSFTLKLRKGVVWHDGSPFGARDVAFTLRYVTSPDRTYPSELSGYIDPAGIEAEDDHTLVVPLSRPIGDPAGLLAANQIFVLKDGTKAFEPGKVMGTGPLKVTDFAPGRSSTLRRFDDHWDGAPYLDELVVLSLNDPQARVNAVRSGQADFAAALPYTEAAKGRGAGPTVVHKGTRNERTGFGFMLSTGRPPFDDPRVRKAVRLAVDRQSLVDTVLLGYGEVGNDLYGAGAQYYADDLEPLARDVDQARSLLRAAGAEGVQITVRSAEIETGCNASAELFAEQMKDIGLKVKAQTVSAAEFFDVKAMESVDAVTFAIYGFPLQAIYTRTALRPSLAFDDPQFKRSLADAIAVRGADERRQAWRRVQTAMHDRGNWVVWGFADTLSLARDRVRGVTGRGTAKYPYLGKAWLA</sequence>
<dbReference type="Gene3D" id="3.40.190.10">
    <property type="entry name" value="Periplasmic binding protein-like II"/>
    <property type="match status" value="1"/>
</dbReference>
<dbReference type="PROSITE" id="PS51318">
    <property type="entry name" value="TAT"/>
    <property type="match status" value="1"/>
</dbReference>
<dbReference type="PIRSF" id="PIRSF002741">
    <property type="entry name" value="MppA"/>
    <property type="match status" value="1"/>
</dbReference>
<dbReference type="CDD" id="cd08503">
    <property type="entry name" value="PBP2_NikA_DppA_OppA_like_17"/>
    <property type="match status" value="1"/>
</dbReference>
<dbReference type="EMBL" id="JAYMRP010000014">
    <property type="protein sequence ID" value="MFB8774634.1"/>
    <property type="molecule type" value="Genomic_DNA"/>
</dbReference>
<feature type="domain" description="Solute-binding protein family 5" evidence="2">
    <location>
        <begin position="98"/>
        <end position="432"/>
    </location>
</feature>
<dbReference type="Gene3D" id="3.10.105.10">
    <property type="entry name" value="Dipeptide-binding Protein, Domain 3"/>
    <property type="match status" value="1"/>
</dbReference>
<dbReference type="Pfam" id="PF00496">
    <property type="entry name" value="SBP_bac_5"/>
    <property type="match status" value="1"/>
</dbReference>
<accession>A0ABV5ECQ1</accession>
<evidence type="ECO:0000259" key="2">
    <source>
        <dbReference type="Pfam" id="PF00496"/>
    </source>
</evidence>
<dbReference type="PANTHER" id="PTHR30290:SF65">
    <property type="entry name" value="MONOACYL PHOSPHATIDYLINOSITOL TETRAMANNOSIDE-BINDING PROTEIN LPQW-RELATED"/>
    <property type="match status" value="1"/>
</dbReference>
<dbReference type="RefSeq" id="WP_376733334.1">
    <property type="nucleotide sequence ID" value="NZ_JAYMRP010000014.1"/>
</dbReference>
<keyword evidence="4" id="KW-1185">Reference proteome</keyword>
<dbReference type="PANTHER" id="PTHR30290">
    <property type="entry name" value="PERIPLASMIC BINDING COMPONENT OF ABC TRANSPORTER"/>
    <property type="match status" value="1"/>
</dbReference>
<dbReference type="SUPFAM" id="SSF53850">
    <property type="entry name" value="Periplasmic binding protein-like II"/>
    <property type="match status" value="1"/>
</dbReference>
<dbReference type="InterPro" id="IPR039424">
    <property type="entry name" value="SBP_5"/>
</dbReference>
<feature type="region of interest" description="Disordered" evidence="1">
    <location>
        <begin position="30"/>
        <end position="54"/>
    </location>
</feature>
<proteinExistence type="predicted"/>
<dbReference type="InterPro" id="IPR006311">
    <property type="entry name" value="TAT_signal"/>
</dbReference>
<comment type="caution">
    <text evidence="3">The sequence shown here is derived from an EMBL/GenBank/DDBJ whole genome shotgun (WGS) entry which is preliminary data.</text>
</comment>
<reference evidence="3 4" key="1">
    <citation type="submission" date="2024-01" db="EMBL/GenBank/DDBJ databases">
        <title>Genome mining of biosynthetic gene clusters to explore secondary metabolites of Streptomyces sp.</title>
        <authorList>
            <person name="Baig A."/>
            <person name="Ajitkumar Shintre N."/>
            <person name="Kumar H."/>
            <person name="Anbarasu A."/>
            <person name="Ramaiah S."/>
        </authorList>
    </citation>
    <scope>NUCLEOTIDE SEQUENCE [LARGE SCALE GENOMIC DNA]</scope>
    <source>
        <strain evidence="3 4">A57</strain>
    </source>
</reference>
<name>A0ABV5ECQ1_9ACTN</name>
<evidence type="ECO:0000313" key="3">
    <source>
        <dbReference type="EMBL" id="MFB8774634.1"/>
    </source>
</evidence>